<dbReference type="GO" id="GO:0005886">
    <property type="term" value="C:plasma membrane"/>
    <property type="evidence" value="ECO:0007669"/>
    <property type="project" value="UniProtKB-SubCell"/>
</dbReference>
<protein>
    <submittedName>
        <fullName evidence="8">Lysine transporter LysE</fullName>
    </submittedName>
</protein>
<accession>A0A2A2AID4</accession>
<evidence type="ECO:0000256" key="6">
    <source>
        <dbReference type="ARBA" id="ARBA00023136"/>
    </source>
</evidence>
<comment type="caution">
    <text evidence="8">The sequence shown here is derived from an EMBL/GenBank/DDBJ whole genome shotgun (WGS) entry which is preliminary data.</text>
</comment>
<organism evidence="8 9">
    <name type="scientific">Vandammella animalimorsus</name>
    <dbReference type="NCBI Taxonomy" id="2029117"/>
    <lineage>
        <taxon>Bacteria</taxon>
        <taxon>Pseudomonadati</taxon>
        <taxon>Pseudomonadota</taxon>
        <taxon>Betaproteobacteria</taxon>
        <taxon>Burkholderiales</taxon>
        <taxon>Comamonadaceae</taxon>
        <taxon>Vandammella</taxon>
    </lineage>
</organism>
<feature type="transmembrane region" description="Helical" evidence="7">
    <location>
        <begin position="71"/>
        <end position="88"/>
    </location>
</feature>
<dbReference type="Proteomes" id="UP000218054">
    <property type="component" value="Unassembled WGS sequence"/>
</dbReference>
<dbReference type="EMBL" id="NSJB01000002">
    <property type="protein sequence ID" value="PAT37576.1"/>
    <property type="molecule type" value="Genomic_DNA"/>
</dbReference>
<keyword evidence="9" id="KW-1185">Reference proteome</keyword>
<name>A0A2A2AID4_9BURK</name>
<dbReference type="RefSeq" id="WP_095539144.1">
    <property type="nucleotide sequence ID" value="NZ_NSJB01000002.1"/>
</dbReference>
<gene>
    <name evidence="8" type="ORF">CK625_04615</name>
</gene>
<dbReference type="PIRSF" id="PIRSF006324">
    <property type="entry name" value="LeuE"/>
    <property type="match status" value="1"/>
</dbReference>
<dbReference type="AlphaFoldDB" id="A0A2A2AID4"/>
<evidence type="ECO:0000256" key="5">
    <source>
        <dbReference type="ARBA" id="ARBA00022989"/>
    </source>
</evidence>
<feature type="transmembrane region" description="Helical" evidence="7">
    <location>
        <begin position="41"/>
        <end position="65"/>
    </location>
</feature>
<comment type="similarity">
    <text evidence="2">Belongs to the Rht family.</text>
</comment>
<evidence type="ECO:0000256" key="7">
    <source>
        <dbReference type="SAM" id="Phobius"/>
    </source>
</evidence>
<keyword evidence="3" id="KW-1003">Cell membrane</keyword>
<feature type="transmembrane region" description="Helical" evidence="7">
    <location>
        <begin position="201"/>
        <end position="220"/>
    </location>
</feature>
<dbReference type="Pfam" id="PF01810">
    <property type="entry name" value="LysE"/>
    <property type="match status" value="1"/>
</dbReference>
<keyword evidence="4 7" id="KW-0812">Transmembrane</keyword>
<evidence type="ECO:0000256" key="4">
    <source>
        <dbReference type="ARBA" id="ARBA00022692"/>
    </source>
</evidence>
<dbReference type="InterPro" id="IPR001123">
    <property type="entry name" value="LeuE-type"/>
</dbReference>
<keyword evidence="5 7" id="KW-1133">Transmembrane helix</keyword>
<dbReference type="PANTHER" id="PTHR30086">
    <property type="entry name" value="ARGININE EXPORTER PROTEIN ARGO"/>
    <property type="match status" value="1"/>
</dbReference>
<evidence type="ECO:0000256" key="1">
    <source>
        <dbReference type="ARBA" id="ARBA00004651"/>
    </source>
</evidence>
<comment type="subcellular location">
    <subcellularLocation>
        <location evidence="1">Cell membrane</location>
        <topology evidence="1">Multi-pass membrane protein</topology>
    </subcellularLocation>
</comment>
<evidence type="ECO:0000256" key="3">
    <source>
        <dbReference type="ARBA" id="ARBA00022475"/>
    </source>
</evidence>
<reference evidence="8 9" key="1">
    <citation type="submission" date="2017-08" db="EMBL/GenBank/DDBJ databases">
        <title>WGS of Clinical strains of the CDC Group NO-1 linked to zoonotic infections in humans.</title>
        <authorList>
            <person name="Bernier A.-M."/>
            <person name="Bernard K."/>
        </authorList>
    </citation>
    <scope>NUCLEOTIDE SEQUENCE [LARGE SCALE GENOMIC DNA]</scope>
    <source>
        <strain evidence="8 9">NML00-0135</strain>
    </source>
</reference>
<evidence type="ECO:0000313" key="8">
    <source>
        <dbReference type="EMBL" id="PAT37576.1"/>
    </source>
</evidence>
<dbReference type="PANTHER" id="PTHR30086:SF14">
    <property type="entry name" value="HOMOSERINE_HOMOSERINE LACTONE EFFLUX PROTEIN"/>
    <property type="match status" value="1"/>
</dbReference>
<feature type="transmembrane region" description="Helical" evidence="7">
    <location>
        <begin position="156"/>
        <end position="181"/>
    </location>
</feature>
<feature type="transmembrane region" description="Helical" evidence="7">
    <location>
        <begin position="6"/>
        <end position="29"/>
    </location>
</feature>
<dbReference type="GO" id="GO:0042970">
    <property type="term" value="F:homoserine transmembrane transporter activity"/>
    <property type="evidence" value="ECO:0007669"/>
    <property type="project" value="TreeGrafter"/>
</dbReference>
<evidence type="ECO:0000256" key="2">
    <source>
        <dbReference type="ARBA" id="ARBA00007928"/>
    </source>
</evidence>
<feature type="transmembrane region" description="Helical" evidence="7">
    <location>
        <begin position="129"/>
        <end position="150"/>
    </location>
</feature>
<sequence>MDFHLWLAYFAATWLIALSPGSGAVLSMSHGLAYGVRQASATIWGLQIGLAFILLVAGVGVGAVLLASGTAFWVVKVAGALYLCWLGLKQWRAPAHVGSPLDAAGTAGAAHAPHLPAHPSVRQRLLTGALTNATNPKGIVFMVAVLPQFIDPQRPLVLQLLILLITTLAVDVVVMHGYAFLASRLRALLRTPHARRVQNRVFGGVLMAMGASLLAVGRTAQAA</sequence>
<evidence type="ECO:0000313" key="9">
    <source>
        <dbReference type="Proteomes" id="UP000218054"/>
    </source>
</evidence>
<proteinExistence type="inferred from homology"/>
<keyword evidence="6 7" id="KW-0472">Membrane</keyword>